<name>A0A0L0D122_THETB</name>
<gene>
    <name evidence="2" type="ORF">AMSG_00051</name>
</gene>
<organism evidence="2 3">
    <name type="scientific">Thecamonas trahens ATCC 50062</name>
    <dbReference type="NCBI Taxonomy" id="461836"/>
    <lineage>
        <taxon>Eukaryota</taxon>
        <taxon>Apusozoa</taxon>
        <taxon>Apusomonadida</taxon>
        <taxon>Apusomonadidae</taxon>
        <taxon>Thecamonas</taxon>
    </lineage>
</organism>
<protein>
    <submittedName>
        <fullName evidence="2">Uncharacterized protein</fullName>
    </submittedName>
</protein>
<dbReference type="Proteomes" id="UP000054408">
    <property type="component" value="Unassembled WGS sequence"/>
</dbReference>
<dbReference type="GeneID" id="25559878"/>
<keyword evidence="3" id="KW-1185">Reference proteome</keyword>
<dbReference type="AlphaFoldDB" id="A0A0L0D122"/>
<dbReference type="EMBL" id="GL349433">
    <property type="protein sequence ID" value="KNC45937.1"/>
    <property type="molecule type" value="Genomic_DNA"/>
</dbReference>
<reference evidence="2 3" key="1">
    <citation type="submission" date="2010-05" db="EMBL/GenBank/DDBJ databases">
        <title>The Genome Sequence of Thecamonas trahens ATCC 50062.</title>
        <authorList>
            <consortium name="The Broad Institute Genome Sequencing Platform"/>
            <person name="Russ C."/>
            <person name="Cuomo C."/>
            <person name="Shea T."/>
            <person name="Young S.K."/>
            <person name="Zeng Q."/>
            <person name="Koehrsen M."/>
            <person name="Haas B."/>
            <person name="Borodovsky M."/>
            <person name="Guigo R."/>
            <person name="Alvarado L."/>
            <person name="Berlin A."/>
            <person name="Bochicchio J."/>
            <person name="Borenstein D."/>
            <person name="Chapman S."/>
            <person name="Chen Z."/>
            <person name="Freedman E."/>
            <person name="Gellesch M."/>
            <person name="Goldberg J."/>
            <person name="Griggs A."/>
            <person name="Gujja S."/>
            <person name="Heilman E."/>
            <person name="Heiman D."/>
            <person name="Hepburn T."/>
            <person name="Howarth C."/>
            <person name="Jen D."/>
            <person name="Larson L."/>
            <person name="Mehta T."/>
            <person name="Park D."/>
            <person name="Pearson M."/>
            <person name="Roberts A."/>
            <person name="Saif S."/>
            <person name="Shenoy N."/>
            <person name="Sisk P."/>
            <person name="Stolte C."/>
            <person name="Sykes S."/>
            <person name="Thomson T."/>
            <person name="Walk T."/>
            <person name="White J."/>
            <person name="Yandava C."/>
            <person name="Burger G."/>
            <person name="Gray M.W."/>
            <person name="Holland P.W.H."/>
            <person name="King N."/>
            <person name="Lang F.B.F."/>
            <person name="Roger A.J."/>
            <person name="Ruiz-Trillo I."/>
            <person name="Lander E."/>
            <person name="Nusbaum C."/>
        </authorList>
    </citation>
    <scope>NUCLEOTIDE SEQUENCE [LARGE SCALE GENOMIC DNA]</scope>
    <source>
        <strain evidence="2 3">ATCC 50062</strain>
    </source>
</reference>
<feature type="chain" id="PRO_5005537041" evidence="1">
    <location>
        <begin position="24"/>
        <end position="300"/>
    </location>
</feature>
<dbReference type="RefSeq" id="XP_013762920.1">
    <property type="nucleotide sequence ID" value="XM_013907466.1"/>
</dbReference>
<proteinExistence type="predicted"/>
<accession>A0A0L0D122</accession>
<evidence type="ECO:0000313" key="3">
    <source>
        <dbReference type="Proteomes" id="UP000054408"/>
    </source>
</evidence>
<keyword evidence="1" id="KW-0732">Signal</keyword>
<dbReference type="SUPFAM" id="SSF69322">
    <property type="entry name" value="Tricorn protease domain 2"/>
    <property type="match status" value="1"/>
</dbReference>
<evidence type="ECO:0000313" key="2">
    <source>
        <dbReference type="EMBL" id="KNC45937.1"/>
    </source>
</evidence>
<feature type="signal peptide" evidence="1">
    <location>
        <begin position="1"/>
        <end position="23"/>
    </location>
</feature>
<evidence type="ECO:0000256" key="1">
    <source>
        <dbReference type="SAM" id="SignalP"/>
    </source>
</evidence>
<sequence>MYHTPVVVVALVCSLLLACPAHGGILFAGVSNSSSTTSSSLVVIEPDTGDIDSACDIPGLPFAGLVPGAYSTELAYVSFNHELALVEITSSGTCTGSTTTRFTPPDNVVLVSEPASGGGPGSYLAIDGKNMTFGTVDLSDGTIGASGSMPVFAGQGIVSSTWDSANNVFILSDGTNMYRGGYPSRIYSPDQDMFITSLVFNWRNNGYYGVVMATESTNAYVAKFSLSNPLKVTKVVELTEIDYGYGCSADATYDIASGNMYLVCTDPNKTLYAVSLSSATYTRTQLSDQTIDLRFLVSVS</sequence>